<evidence type="ECO:0000313" key="5">
    <source>
        <dbReference type="Proteomes" id="UP000319783"/>
    </source>
</evidence>
<comment type="caution">
    <text evidence="4">The sequence shown here is derived from an EMBL/GenBank/DDBJ whole genome shotgun (WGS) entry which is preliminary data.</text>
</comment>
<dbReference type="InterPro" id="IPR009430">
    <property type="entry name" value="GvpL/GvpF"/>
</dbReference>
<dbReference type="GO" id="GO:0031411">
    <property type="term" value="C:gas vesicle"/>
    <property type="evidence" value="ECO:0007669"/>
    <property type="project" value="UniProtKB-SubCell"/>
</dbReference>
<reference evidence="4 5" key="1">
    <citation type="submission" date="2019-04" db="EMBL/GenBank/DDBJ databases">
        <title>Genome of a novel bacterium Candidatus Jettenia ecosi reconstructed from metagenome of an anammox bioreactor.</title>
        <authorList>
            <person name="Mardanov A.V."/>
            <person name="Beletsky A.V."/>
            <person name="Ravin N.V."/>
            <person name="Botchkova E.A."/>
            <person name="Litti Y.V."/>
            <person name="Nozhevnikova A.N."/>
        </authorList>
    </citation>
    <scope>NUCLEOTIDE SEQUENCE [LARGE SCALE GENOMIC DNA]</scope>
    <source>
        <strain evidence="4">J2</strain>
    </source>
</reference>
<evidence type="ECO:0000256" key="2">
    <source>
        <dbReference type="ARBA" id="ARBA00035108"/>
    </source>
</evidence>
<dbReference type="PANTHER" id="PTHR36852">
    <property type="entry name" value="PROTEIN GVPL 2"/>
    <property type="match status" value="1"/>
</dbReference>
<dbReference type="EMBL" id="SULG01000140">
    <property type="protein sequence ID" value="TLD40052.1"/>
    <property type="molecule type" value="Genomic_DNA"/>
</dbReference>
<accession>A0A533Q661</accession>
<evidence type="ECO:0008006" key="6">
    <source>
        <dbReference type="Google" id="ProtNLM"/>
    </source>
</evidence>
<comment type="similarity">
    <text evidence="3">Belongs to the gas vesicle GvpF/GvpL family.</text>
</comment>
<name>A0A533Q661_9BACT</name>
<sequence>MYQYLYGITRAFRRPTQDILGIENIRVRALPYREITALISEVTTAKIPISNENVLRHASVIEILQKEQTVLPMRFSSVFKSGKEVFEFLNNRYAMFIADLEQLHNTFEMGLRIIMKGSDVRNAQSVQSDINGNVSKRNQTNAPQSYRFGKNSLSSGTAYLERQRAYYTVLDENKTSVQEIVSTCHAQFEGIYTKFQWDKSLSSLPGISLNYLVHKDFLSEFRIRFYDLVTSLKEFRFLYSGPWPPYHFVSGNRG</sequence>
<gene>
    <name evidence="4" type="ORF">JETT_3690</name>
</gene>
<evidence type="ECO:0000256" key="1">
    <source>
        <dbReference type="ARBA" id="ARBA00022987"/>
    </source>
</evidence>
<comment type="subcellular location">
    <subcellularLocation>
        <location evidence="2">Gas vesicle</location>
    </subcellularLocation>
</comment>
<evidence type="ECO:0000256" key="3">
    <source>
        <dbReference type="ARBA" id="ARBA00035643"/>
    </source>
</evidence>
<dbReference type="GO" id="GO:0031412">
    <property type="term" value="P:gas vesicle organization"/>
    <property type="evidence" value="ECO:0007669"/>
    <property type="project" value="InterPro"/>
</dbReference>
<dbReference type="Pfam" id="PF06386">
    <property type="entry name" value="GvpL_GvpF"/>
    <property type="match status" value="1"/>
</dbReference>
<organism evidence="4 5">
    <name type="scientific">Candidatus Jettenia ecosi</name>
    <dbReference type="NCBI Taxonomy" id="2494326"/>
    <lineage>
        <taxon>Bacteria</taxon>
        <taxon>Pseudomonadati</taxon>
        <taxon>Planctomycetota</taxon>
        <taxon>Candidatus Brocadiia</taxon>
        <taxon>Candidatus Brocadiales</taxon>
        <taxon>Candidatus Brocadiaceae</taxon>
        <taxon>Candidatus Jettenia</taxon>
    </lineage>
</organism>
<keyword evidence="1" id="KW-0304">Gas vesicle</keyword>
<evidence type="ECO:0000313" key="4">
    <source>
        <dbReference type="EMBL" id="TLD40052.1"/>
    </source>
</evidence>
<proteinExistence type="inferred from homology"/>
<dbReference type="Proteomes" id="UP000319783">
    <property type="component" value="Unassembled WGS sequence"/>
</dbReference>
<dbReference type="PANTHER" id="PTHR36852:SF1">
    <property type="entry name" value="PROTEIN GVPL 2"/>
    <property type="match status" value="1"/>
</dbReference>
<protein>
    <recommendedName>
        <fullName evidence="6">Gas vesicle synthesis GvpLGvpF</fullName>
    </recommendedName>
</protein>
<dbReference type="AlphaFoldDB" id="A0A533Q661"/>